<dbReference type="Gramene" id="TraesROB_scaffold_016151_01G000200.1">
    <property type="protein sequence ID" value="TraesROB_scaffold_016151_01G000200.1"/>
    <property type="gene ID" value="TraesROB_scaffold_016151_01G000200"/>
</dbReference>
<gene>
    <name evidence="6" type="primary">LOC123066184</name>
</gene>
<dbReference type="GO" id="GO:0000287">
    <property type="term" value="F:magnesium ion binding"/>
    <property type="evidence" value="ECO:0007669"/>
    <property type="project" value="InterPro"/>
</dbReference>
<dbReference type="SUPFAM" id="SSF48576">
    <property type="entry name" value="Terpenoid synthases"/>
    <property type="match status" value="1"/>
</dbReference>
<dbReference type="Gramene" id="TraesCLE_scaffold_002119_01G000200.1">
    <property type="protein sequence ID" value="TraesCLE_scaffold_002119_01G000200.1"/>
    <property type="gene ID" value="TraesCLE_scaffold_002119_01G000200"/>
</dbReference>
<dbReference type="STRING" id="4565.A0A3B6FUJ3"/>
<proteinExistence type="predicted"/>
<dbReference type="Gramene" id="TraesWEE_scaffold_008103_01G000500.1">
    <property type="protein sequence ID" value="TraesWEE_scaffold_008103_01G000500.1"/>
    <property type="gene ID" value="TraesWEE_scaffold_008103_01G000500"/>
</dbReference>
<reference evidence="6" key="2">
    <citation type="submission" date="2018-10" db="UniProtKB">
        <authorList>
            <consortium name="EnsemblPlants"/>
        </authorList>
    </citation>
    <scope>IDENTIFICATION</scope>
</reference>
<dbReference type="AlphaFoldDB" id="A0A3B6FUJ3"/>
<keyword evidence="7" id="KW-1185">Reference proteome</keyword>
<dbReference type="PANTHER" id="PTHR31225">
    <property type="entry name" value="OS04G0344100 PROTEIN-RELATED"/>
    <property type="match status" value="1"/>
</dbReference>
<dbReference type="SFLD" id="SFLDS00005">
    <property type="entry name" value="Isoprenoid_Synthase_Type_I"/>
    <property type="match status" value="1"/>
</dbReference>
<comment type="cofactor">
    <cofactor evidence="2">
        <name>Mg(2+)</name>
        <dbReference type="ChEBI" id="CHEBI:18420"/>
    </cofactor>
</comment>
<comment type="cofactor">
    <cofactor evidence="1">
        <name>Mn(2+)</name>
        <dbReference type="ChEBI" id="CHEBI:29035"/>
    </cofactor>
</comment>
<dbReference type="CDD" id="cd00684">
    <property type="entry name" value="Terpene_cyclase_plant_C1"/>
    <property type="match status" value="1"/>
</dbReference>
<dbReference type="Gramene" id="TraesCS3B02G460400.1">
    <property type="protein sequence ID" value="TraesCS3B02G460400.1"/>
    <property type="gene ID" value="TraesCS3B02G460400"/>
</dbReference>
<evidence type="ECO:0000256" key="2">
    <source>
        <dbReference type="ARBA" id="ARBA00001946"/>
    </source>
</evidence>
<dbReference type="InterPro" id="IPR044814">
    <property type="entry name" value="Terpene_cyclase_plant_C1"/>
</dbReference>
<dbReference type="Proteomes" id="UP000019116">
    <property type="component" value="Chromosome 3B"/>
</dbReference>
<accession>A0A3B6FUJ3</accession>
<sequence>MAPSIQAASVVNCHEIVTKADGSNTVQVAAGGVDTSEKFAPSVWGDFFVTYVPPISQQRSEDWMRERAEQLKGQVRQAFKGSKDAMTGADALTYVDTLERLGIDNHFREEIEEALSLVHVEQVETDGSNSLHITALKFRLLRQHGLWASEDVFDKFREDQGSFSESVGGDPRGLLSLYNAAHMATPGEVALDDAISFARGHLEAIKGNVGSPIAEQISRALDIPLPRFTRRIETMHYIDEYEQEGVYDGMLLELSRLNFNLIRILHLKELKDLSLWWRDLYETVKLPYARDRMVEIYFWTCGMLHEEEYSRARILFAKVFGMVSLLDDTFDVHATLEECHKLNEAMQRWDENEVSILPEYLHMLYIKTLGNFKEFEDALEPNHKYRMAYIKKAYKLSSEYYLREAVLSSKKYRPSFKEHEEISIMTSGLPMLTLVTLMGYGDVASQEVFEWVDRVPGMVRAGSQVTRFLNDMSSYKLGKHKKDMPSAVECYMIENDSTGDEAMAAVAALLENRWRILNQVTMEIDRALLPAAQVVVNMARTNEIIYLKGRDAYTFGSDLKDLVTTLFLNPVPL</sequence>
<dbReference type="SFLD" id="SFLDG01019">
    <property type="entry name" value="Terpene_Cyclase_Like_1_C_Termi"/>
    <property type="match status" value="1"/>
</dbReference>
<dbReference type="OrthoDB" id="1877784at2759"/>
<evidence type="ECO:0000259" key="4">
    <source>
        <dbReference type="Pfam" id="PF01397"/>
    </source>
</evidence>
<organism evidence="6">
    <name type="scientific">Triticum aestivum</name>
    <name type="common">Wheat</name>
    <dbReference type="NCBI Taxonomy" id="4565"/>
    <lineage>
        <taxon>Eukaryota</taxon>
        <taxon>Viridiplantae</taxon>
        <taxon>Streptophyta</taxon>
        <taxon>Embryophyta</taxon>
        <taxon>Tracheophyta</taxon>
        <taxon>Spermatophyta</taxon>
        <taxon>Magnoliopsida</taxon>
        <taxon>Liliopsida</taxon>
        <taxon>Poales</taxon>
        <taxon>Poaceae</taxon>
        <taxon>BOP clade</taxon>
        <taxon>Pooideae</taxon>
        <taxon>Triticodae</taxon>
        <taxon>Triticeae</taxon>
        <taxon>Triticinae</taxon>
        <taxon>Triticum</taxon>
    </lineage>
</organism>
<evidence type="ECO:0000313" key="7">
    <source>
        <dbReference type="Proteomes" id="UP000019116"/>
    </source>
</evidence>
<dbReference type="Gene3D" id="1.10.600.10">
    <property type="entry name" value="Farnesyl Diphosphate Synthase"/>
    <property type="match status" value="1"/>
</dbReference>
<dbReference type="InterPro" id="IPR034741">
    <property type="entry name" value="Terpene_cyclase-like_1_C"/>
</dbReference>
<dbReference type="EnsemblPlants" id="TraesCS3B02G460400.1">
    <property type="protein sequence ID" value="TraesCS3B02G460400.1"/>
    <property type="gene ID" value="TraesCS3B02G460400"/>
</dbReference>
<dbReference type="GO" id="GO:0010333">
    <property type="term" value="F:terpene synthase activity"/>
    <property type="evidence" value="ECO:0000318"/>
    <property type="project" value="GO_Central"/>
</dbReference>
<dbReference type="SMR" id="A0A3B6FUJ3"/>
<evidence type="ECO:0000256" key="1">
    <source>
        <dbReference type="ARBA" id="ARBA00001936"/>
    </source>
</evidence>
<keyword evidence="3" id="KW-0479">Metal-binding</keyword>
<dbReference type="InterPro" id="IPR001906">
    <property type="entry name" value="Terpene_synth_N"/>
</dbReference>
<evidence type="ECO:0000313" key="6">
    <source>
        <dbReference type="EnsemblPlants" id="TraesCS3B02G460400.1"/>
    </source>
</evidence>
<dbReference type="InterPro" id="IPR008930">
    <property type="entry name" value="Terpenoid_cyclase/PrenylTrfase"/>
</dbReference>
<dbReference type="PANTHER" id="PTHR31225:SF109">
    <property type="entry name" value="EUDESMANEDIOL SYNTHASE"/>
    <property type="match status" value="1"/>
</dbReference>
<dbReference type="InterPro" id="IPR050148">
    <property type="entry name" value="Terpene_synthase-like"/>
</dbReference>
<evidence type="ECO:0008006" key="8">
    <source>
        <dbReference type="Google" id="ProtNLM"/>
    </source>
</evidence>
<dbReference type="Pfam" id="PF03936">
    <property type="entry name" value="Terpene_synth_C"/>
    <property type="match status" value="1"/>
</dbReference>
<dbReference type="Pfam" id="PF01397">
    <property type="entry name" value="Terpene_synth"/>
    <property type="match status" value="1"/>
</dbReference>
<evidence type="ECO:0000256" key="3">
    <source>
        <dbReference type="ARBA" id="ARBA00022723"/>
    </source>
</evidence>
<reference evidence="6" key="1">
    <citation type="submission" date="2018-08" db="EMBL/GenBank/DDBJ databases">
        <authorList>
            <person name="Rossello M."/>
        </authorList>
    </citation>
    <scope>NUCLEOTIDE SEQUENCE [LARGE SCALE GENOMIC DNA]</scope>
    <source>
        <strain evidence="6">cv. Chinese Spring</strain>
    </source>
</reference>
<dbReference type="SUPFAM" id="SSF48239">
    <property type="entry name" value="Terpenoid cyclases/Protein prenyltransferases"/>
    <property type="match status" value="1"/>
</dbReference>
<dbReference type="Gene3D" id="1.50.10.130">
    <property type="entry name" value="Terpene synthase, N-terminal domain"/>
    <property type="match status" value="1"/>
</dbReference>
<dbReference type="InterPro" id="IPR005630">
    <property type="entry name" value="Terpene_synthase_metal-bd"/>
</dbReference>
<feature type="domain" description="Terpene synthase N-terminal" evidence="4">
    <location>
        <begin position="43"/>
        <end position="221"/>
    </location>
</feature>
<dbReference type="GO" id="GO:0046246">
    <property type="term" value="P:terpene biosynthetic process"/>
    <property type="evidence" value="ECO:0000318"/>
    <property type="project" value="GO_Central"/>
</dbReference>
<name>A0A3B6FUJ3_WHEAT</name>
<protein>
    <recommendedName>
        <fullName evidence="8">Terpene synthase</fullName>
    </recommendedName>
</protein>
<evidence type="ECO:0000259" key="5">
    <source>
        <dbReference type="Pfam" id="PF03936"/>
    </source>
</evidence>
<dbReference type="InterPro" id="IPR036965">
    <property type="entry name" value="Terpene_synth_N_sf"/>
</dbReference>
<feature type="domain" description="Terpene synthase metal-binding" evidence="5">
    <location>
        <begin position="279"/>
        <end position="515"/>
    </location>
</feature>
<dbReference type="GO" id="GO:0016102">
    <property type="term" value="P:diterpenoid biosynthetic process"/>
    <property type="evidence" value="ECO:0007669"/>
    <property type="project" value="InterPro"/>
</dbReference>
<dbReference type="Gramene" id="TraesRN3B0101143500.1">
    <property type="protein sequence ID" value="TraesRN3B0101143500.1"/>
    <property type="gene ID" value="TraesRN3B0101143500"/>
</dbReference>
<dbReference type="Gramene" id="TraesCS3B03G1135200.1">
    <property type="protein sequence ID" value="TraesCS3B03G1135200.1.CDS"/>
    <property type="gene ID" value="TraesCS3B03G1135200"/>
</dbReference>
<dbReference type="InterPro" id="IPR008949">
    <property type="entry name" value="Isoprenoid_synthase_dom_sf"/>
</dbReference>